<dbReference type="PANTHER" id="PTHR43968">
    <property type="match status" value="1"/>
</dbReference>
<dbReference type="EMBL" id="UINC01145436">
    <property type="protein sequence ID" value="SVD35564.1"/>
    <property type="molecule type" value="Genomic_DNA"/>
</dbReference>
<evidence type="ECO:0000259" key="1">
    <source>
        <dbReference type="PROSITE" id="PS50405"/>
    </source>
</evidence>
<dbReference type="InterPro" id="IPR036282">
    <property type="entry name" value="Glutathione-S-Trfase_C_sf"/>
</dbReference>
<reference evidence="2" key="1">
    <citation type="submission" date="2018-05" db="EMBL/GenBank/DDBJ databases">
        <authorList>
            <person name="Lanie J.A."/>
            <person name="Ng W.-L."/>
            <person name="Kazmierczak K.M."/>
            <person name="Andrzejewski T.M."/>
            <person name="Davidsen T.M."/>
            <person name="Wayne K.J."/>
            <person name="Tettelin H."/>
            <person name="Glass J.I."/>
            <person name="Rusch D."/>
            <person name="Podicherti R."/>
            <person name="Tsui H.-C.T."/>
            <person name="Winkler M.E."/>
        </authorList>
    </citation>
    <scope>NUCLEOTIDE SEQUENCE</scope>
</reference>
<accession>A0A382UMR0</accession>
<dbReference type="AlphaFoldDB" id="A0A382UMR0"/>
<name>A0A382UMR0_9ZZZZ</name>
<dbReference type="InterPro" id="IPR050983">
    <property type="entry name" value="GST_Omega/HSP26"/>
</dbReference>
<dbReference type="PROSITE" id="PS50405">
    <property type="entry name" value="GST_CTER"/>
    <property type="match status" value="1"/>
</dbReference>
<feature type="domain" description="GST C-terminal" evidence="1">
    <location>
        <begin position="29"/>
        <end position="148"/>
    </location>
</feature>
<dbReference type="Gene3D" id="1.20.1050.10">
    <property type="match status" value="1"/>
</dbReference>
<evidence type="ECO:0000313" key="2">
    <source>
        <dbReference type="EMBL" id="SVD35564.1"/>
    </source>
</evidence>
<dbReference type="SUPFAM" id="SSF47616">
    <property type="entry name" value="GST C-terminal domain-like"/>
    <property type="match status" value="1"/>
</dbReference>
<feature type="non-terminal residue" evidence="2">
    <location>
        <position position="1"/>
    </location>
</feature>
<dbReference type="InterPro" id="IPR010987">
    <property type="entry name" value="Glutathione-S-Trfase_C-like"/>
</dbReference>
<dbReference type="Pfam" id="PF00043">
    <property type="entry name" value="GST_C"/>
    <property type="match status" value="1"/>
</dbReference>
<proteinExistence type="predicted"/>
<sequence length="148" mass="17403">DRELVLYEADIMMEYLDERFPHPPLFPVYPVARAQSRLWIFRIKKDWCSLVDTIMAGSGKPSQLDKIRKELRESLISIAPIFGEKPYFMSEEFTIVDCCVTPILWRLPIMGIELPKTKTTKPLLDYRDRLFERESVMASLSEQEKEMV</sequence>
<protein>
    <recommendedName>
        <fullName evidence="1">GST C-terminal domain-containing protein</fullName>
    </recommendedName>
</protein>
<organism evidence="2">
    <name type="scientific">marine metagenome</name>
    <dbReference type="NCBI Taxonomy" id="408172"/>
    <lineage>
        <taxon>unclassified sequences</taxon>
        <taxon>metagenomes</taxon>
        <taxon>ecological metagenomes</taxon>
    </lineage>
</organism>
<dbReference type="InterPro" id="IPR004046">
    <property type="entry name" value="GST_C"/>
</dbReference>
<dbReference type="GO" id="GO:0005737">
    <property type="term" value="C:cytoplasm"/>
    <property type="evidence" value="ECO:0007669"/>
    <property type="project" value="TreeGrafter"/>
</dbReference>
<gene>
    <name evidence="2" type="ORF">METZ01_LOCUS388418</name>
</gene>
<dbReference type="PANTHER" id="PTHR43968:SF6">
    <property type="entry name" value="GLUTATHIONE S-TRANSFERASE OMEGA"/>
    <property type="match status" value="1"/>
</dbReference>